<gene>
    <name evidence="5" type="ORF">Tco_0977478</name>
</gene>
<dbReference type="InterPro" id="IPR043502">
    <property type="entry name" value="DNA/RNA_pol_sf"/>
</dbReference>
<sequence>MTGNKCYLDKYEDCDGGFVSFGDGKGRISGKVTKDKTIGILKTFITEIENQLDHKVKVIRSDNGTEFKNSIMNQFCEIKGIKREFSVARTPQQNGVAERKNRTLIEAARTMLVDSKLPTTFWAEAVNTACYVLNRVLVIKPHNKTPYELIRGRPPLIDFMKPFGCPVTILNTRDHLGKFDGKADEGYFVGYSVVSKAMRVFNKRTRIVEETLNIRFLENTTNVKGNGPDWLFDVDSLSISMNYVPVAAGNKTNGIAGTKDNIVAGQAQKEKEPEQEYILIPLCTTDPLISQGPKDSERDAGMKPIEVDENEALDKSRKHDQEARSESERLNQREMQTEHTNSSNGINIVSTPVSTAGPSFDTAVPSTPVNTVGPSVSTTNESEEQPFKRFSLSKMHLPFHLSQIYLQWNHTGHFGNAYDDEDTEEEVDYEQYFKKSLDLPRDKWAIGTKWVFRNKKDERGIVVKNKARLVAQGHTQEEGIDYDEVFAPVARIEAIRLFLAYASFKDFVVYQMDVKSAFLYGKIEEEVYVYQPLSFEDPHFPDKVYKVEKALYGLHQAPRAWYETLSTYLLDNGFHRGQIDKTLFIKRHKDDILLVQVYVDDVIFGSTKKEMSIEFEKLMHDKFQMSSMGELSFFLGLQVKQKSDGIFISQDKYVAEILKKFDFASVKTASTPMETNKALVKDEEAEDVDVHLYRSMIGSLMYLTASRPDIMFAVCACARFQVTPKTSHFNDVLWIQNQMLDYGFNFMNTKIYIDNESTICIVKNPVFHSKTKHIEIRHHFIKDSYEKKLIQVIKIHTDQNVADLLTKASCASSFNFLIAALDKHIEVSGKSKEVGTQRYLSLVVPLKKVGDEAVHKELGDRMERAATTASSLEAEQDSGSGPRCQDTILGDVDAQTWFETTSKQFNDPPLSKVNTFGSGEDNMQLMELMAHCTKLCEFVRKKNREKCIKTERENVRIYIGDGNVCWIKIGVNTAWHQLNTASIKLVLLVKSEGSEGFHEIIDFLTSSHIYYALTECPTLYISLIEQFWQTAALSTTKDGVHAITATIDGRDKIITEASIRRHLKLQDSKGLSSLPNAEIFEQLTRMGYAITSDSLTFLKGHFAPQWKFFIHTILHCMSSKKTAWDQFSSNIATAIICLATNRIFNFSRFIFDAMNLFHSYPYKQTIQQHKESIQGILWVVTPLFDTMLVQPQGEAPSTSPKRITSSPSLSSHHTPPSTLNIPPSFQTTHEAEETATMPHDLPLLGGHTPGSDEGRLKHDELMELVTKLSDRVVAVEEDLKQTKKTYSTALTKLVLKVKKLEKQVRSGKARRRARIVLSEDEDAAEDPSKQGRKIAQIDTDPTISLVQDEGTSWFQEDVETQEKNSADTEVLLEEETPTELIEDLGSGEKGEKEISTADVPVSTAGAEVSTATHDVSTAAAALVYIRRSASKAKDKGKAIMQEPKPPKKLKKRVQVQISVDEELARKV</sequence>
<dbReference type="InterPro" id="IPR057670">
    <property type="entry name" value="SH3_retrovirus"/>
</dbReference>
<name>A0ABQ5EK70_9ASTR</name>
<feature type="compositionally biased region" description="Polar residues" evidence="3">
    <location>
        <begin position="867"/>
        <end position="879"/>
    </location>
</feature>
<feature type="domain" description="Integrase catalytic" evidence="4">
    <location>
        <begin position="57"/>
        <end position="154"/>
    </location>
</feature>
<dbReference type="Pfam" id="PF25597">
    <property type="entry name" value="SH3_retrovirus"/>
    <property type="match status" value="1"/>
</dbReference>
<evidence type="ECO:0000313" key="6">
    <source>
        <dbReference type="Proteomes" id="UP001151760"/>
    </source>
</evidence>
<accession>A0ABQ5EK70</accession>
<dbReference type="InterPro" id="IPR012337">
    <property type="entry name" value="RNaseH-like_sf"/>
</dbReference>
<keyword evidence="1" id="KW-0479">Metal-binding</keyword>
<feature type="compositionally biased region" description="Low complexity" evidence="3">
    <location>
        <begin position="1204"/>
        <end position="1219"/>
    </location>
</feature>
<evidence type="ECO:0000313" key="5">
    <source>
        <dbReference type="EMBL" id="GJT51321.1"/>
    </source>
</evidence>
<feature type="compositionally biased region" description="Polar residues" evidence="3">
    <location>
        <begin position="364"/>
        <end position="380"/>
    </location>
</feature>
<dbReference type="PANTHER" id="PTHR42648">
    <property type="entry name" value="TRANSPOSASE, PUTATIVE-RELATED"/>
    <property type="match status" value="1"/>
</dbReference>
<feature type="region of interest" description="Disordered" evidence="3">
    <location>
        <begin position="288"/>
        <end position="347"/>
    </location>
</feature>
<dbReference type="InterPro" id="IPR013103">
    <property type="entry name" value="RVT_2"/>
</dbReference>
<protein>
    <submittedName>
        <fullName evidence="5">Ribonuclease H-like domain-containing protein</fullName>
    </submittedName>
</protein>
<dbReference type="SUPFAM" id="SSF56672">
    <property type="entry name" value="DNA/RNA polymerases"/>
    <property type="match status" value="1"/>
</dbReference>
<dbReference type="InterPro" id="IPR001584">
    <property type="entry name" value="Integrase_cat-core"/>
</dbReference>
<comment type="caution">
    <text evidence="5">The sequence shown here is derived from an EMBL/GenBank/DDBJ whole genome shotgun (WGS) entry which is preliminary data.</text>
</comment>
<feature type="region of interest" description="Disordered" evidence="3">
    <location>
        <begin position="862"/>
        <end position="882"/>
    </location>
</feature>
<proteinExistence type="predicted"/>
<evidence type="ECO:0000256" key="1">
    <source>
        <dbReference type="ARBA" id="ARBA00022723"/>
    </source>
</evidence>
<feature type="compositionally biased region" description="Basic and acidic residues" evidence="3">
    <location>
        <begin position="312"/>
        <end position="337"/>
    </location>
</feature>
<dbReference type="SUPFAM" id="SSF53098">
    <property type="entry name" value="Ribonuclease H-like"/>
    <property type="match status" value="1"/>
</dbReference>
<dbReference type="Gene3D" id="3.30.420.10">
    <property type="entry name" value="Ribonuclease H-like superfamily/Ribonuclease H"/>
    <property type="match status" value="1"/>
</dbReference>
<feature type="compositionally biased region" description="Polar residues" evidence="3">
    <location>
        <begin position="338"/>
        <end position="347"/>
    </location>
</feature>
<reference evidence="5" key="2">
    <citation type="submission" date="2022-01" db="EMBL/GenBank/DDBJ databases">
        <authorList>
            <person name="Yamashiro T."/>
            <person name="Shiraishi A."/>
            <person name="Satake H."/>
            <person name="Nakayama K."/>
        </authorList>
    </citation>
    <scope>NUCLEOTIDE SEQUENCE</scope>
</reference>
<keyword evidence="2" id="KW-0378">Hydrolase</keyword>
<dbReference type="InterPro" id="IPR039537">
    <property type="entry name" value="Retrotran_Ty1/copia-like"/>
</dbReference>
<dbReference type="CDD" id="cd09272">
    <property type="entry name" value="RNase_HI_RT_Ty1"/>
    <property type="match status" value="1"/>
</dbReference>
<dbReference type="EMBL" id="BQNB010016397">
    <property type="protein sequence ID" value="GJT51321.1"/>
    <property type="molecule type" value="Genomic_DNA"/>
</dbReference>
<dbReference type="Proteomes" id="UP001151760">
    <property type="component" value="Unassembled WGS sequence"/>
</dbReference>
<evidence type="ECO:0000256" key="3">
    <source>
        <dbReference type="SAM" id="MobiDB-lite"/>
    </source>
</evidence>
<reference evidence="5" key="1">
    <citation type="journal article" date="2022" name="Int. J. Mol. Sci.">
        <title>Draft Genome of Tanacetum Coccineum: Genomic Comparison of Closely Related Tanacetum-Family Plants.</title>
        <authorList>
            <person name="Yamashiro T."/>
            <person name="Shiraishi A."/>
            <person name="Nakayama K."/>
            <person name="Satake H."/>
        </authorList>
    </citation>
    <scope>NUCLEOTIDE SEQUENCE</scope>
</reference>
<feature type="region of interest" description="Disordered" evidence="3">
    <location>
        <begin position="1433"/>
        <end position="1453"/>
    </location>
</feature>
<evidence type="ECO:0000259" key="4">
    <source>
        <dbReference type="PROSITE" id="PS50994"/>
    </source>
</evidence>
<dbReference type="Pfam" id="PF07727">
    <property type="entry name" value="RVT_2"/>
    <property type="match status" value="1"/>
</dbReference>
<dbReference type="PANTHER" id="PTHR42648:SF32">
    <property type="entry name" value="RIBONUCLEASE H-LIKE DOMAIN, GAG-PRE-INTEGRASE DOMAIN PROTEIN-RELATED"/>
    <property type="match status" value="1"/>
</dbReference>
<feature type="region of interest" description="Disordered" evidence="3">
    <location>
        <begin position="361"/>
        <end position="384"/>
    </location>
</feature>
<dbReference type="InterPro" id="IPR036397">
    <property type="entry name" value="RNaseH_sf"/>
</dbReference>
<evidence type="ECO:0000256" key="2">
    <source>
        <dbReference type="ARBA" id="ARBA00022801"/>
    </source>
</evidence>
<keyword evidence="6" id="KW-1185">Reference proteome</keyword>
<feature type="region of interest" description="Disordered" evidence="3">
    <location>
        <begin position="1191"/>
        <end position="1232"/>
    </location>
</feature>
<dbReference type="PROSITE" id="PS50994">
    <property type="entry name" value="INTEGRASE"/>
    <property type="match status" value="1"/>
</dbReference>
<organism evidence="5 6">
    <name type="scientific">Tanacetum coccineum</name>
    <dbReference type="NCBI Taxonomy" id="301880"/>
    <lineage>
        <taxon>Eukaryota</taxon>
        <taxon>Viridiplantae</taxon>
        <taxon>Streptophyta</taxon>
        <taxon>Embryophyta</taxon>
        <taxon>Tracheophyta</taxon>
        <taxon>Spermatophyta</taxon>
        <taxon>Magnoliopsida</taxon>
        <taxon>eudicotyledons</taxon>
        <taxon>Gunneridae</taxon>
        <taxon>Pentapetalae</taxon>
        <taxon>asterids</taxon>
        <taxon>campanulids</taxon>
        <taxon>Asterales</taxon>
        <taxon>Asteraceae</taxon>
        <taxon>Asteroideae</taxon>
        <taxon>Anthemideae</taxon>
        <taxon>Anthemidinae</taxon>
        <taxon>Tanacetum</taxon>
    </lineage>
</organism>